<keyword evidence="1" id="KW-0596">Phosphopantetheine</keyword>
<dbReference type="InterPro" id="IPR036736">
    <property type="entry name" value="ACP-like_sf"/>
</dbReference>
<dbReference type="EMBL" id="CP002160">
    <property type="protein sequence ID" value="ADL52822.1"/>
    <property type="molecule type" value="Genomic_DNA"/>
</dbReference>
<evidence type="ECO:0000313" key="5">
    <source>
        <dbReference type="Proteomes" id="UP000002730"/>
    </source>
</evidence>
<proteinExistence type="predicted"/>
<dbReference type="InterPro" id="IPR009081">
    <property type="entry name" value="PP-bd_ACP"/>
</dbReference>
<dbReference type="OrthoDB" id="2626878at2"/>
<protein>
    <submittedName>
        <fullName evidence="4">Phosphopantetheine-binding</fullName>
    </submittedName>
</protein>
<reference evidence="4 5" key="1">
    <citation type="submission" date="2010-08" db="EMBL/GenBank/DDBJ databases">
        <title>Complete sequence of Clostridium cellulovorans 743B.</title>
        <authorList>
            <consortium name="US DOE Joint Genome Institute"/>
            <person name="Lucas S."/>
            <person name="Copeland A."/>
            <person name="Lapidus A."/>
            <person name="Cheng J.-F."/>
            <person name="Bruce D."/>
            <person name="Goodwin L."/>
            <person name="Pitluck S."/>
            <person name="Chertkov O."/>
            <person name="Detter J.C."/>
            <person name="Han C."/>
            <person name="Tapia R."/>
            <person name="Land M."/>
            <person name="Hauser L."/>
            <person name="Chang Y.-J."/>
            <person name="Jeffries C."/>
            <person name="Kyrpides N."/>
            <person name="Ivanova N."/>
            <person name="Mikhailova N."/>
            <person name="Hemme C.L."/>
            <person name="Woyke T."/>
        </authorList>
    </citation>
    <scope>NUCLEOTIDE SEQUENCE [LARGE SCALE GENOMIC DNA]</scope>
    <source>
        <strain evidence="5">ATCC 35296 / DSM 3052 / OCM 3 / 743B</strain>
    </source>
</reference>
<evidence type="ECO:0000259" key="3">
    <source>
        <dbReference type="PROSITE" id="PS50075"/>
    </source>
</evidence>
<organism evidence="4 5">
    <name type="scientific">Clostridium cellulovorans (strain ATCC 35296 / DSM 3052 / OCM 3 / 743B)</name>
    <dbReference type="NCBI Taxonomy" id="573061"/>
    <lineage>
        <taxon>Bacteria</taxon>
        <taxon>Bacillati</taxon>
        <taxon>Bacillota</taxon>
        <taxon>Clostridia</taxon>
        <taxon>Eubacteriales</taxon>
        <taxon>Clostridiaceae</taxon>
        <taxon>Clostridium</taxon>
    </lineage>
</organism>
<dbReference type="InterPro" id="IPR006162">
    <property type="entry name" value="Ppantetheine_attach_site"/>
</dbReference>
<evidence type="ECO:0000256" key="1">
    <source>
        <dbReference type="ARBA" id="ARBA00022450"/>
    </source>
</evidence>
<dbReference type="PROSITE" id="PS50075">
    <property type="entry name" value="CARRIER"/>
    <property type="match status" value="1"/>
</dbReference>
<dbReference type="Pfam" id="PF00550">
    <property type="entry name" value="PP-binding"/>
    <property type="match status" value="1"/>
</dbReference>
<dbReference type="Proteomes" id="UP000002730">
    <property type="component" value="Chromosome"/>
</dbReference>
<dbReference type="HOGENOM" id="CLU_108696_10_3_9"/>
<evidence type="ECO:0000256" key="2">
    <source>
        <dbReference type="ARBA" id="ARBA00022553"/>
    </source>
</evidence>
<dbReference type="RefSeq" id="WP_010073199.1">
    <property type="nucleotide sequence ID" value="NC_014393.1"/>
</dbReference>
<dbReference type="SUPFAM" id="SSF47336">
    <property type="entry name" value="ACP-like"/>
    <property type="match status" value="1"/>
</dbReference>
<dbReference type="PROSITE" id="PS00012">
    <property type="entry name" value="PHOSPHOPANTETHEINE"/>
    <property type="match status" value="1"/>
</dbReference>
<sequence length="80" mass="8945">MIKYENEVREILENIIASTELLKGVTAQTDLRTVGVNSLAFIKLIVSIEAKFNIEFPEEQLSVSQTGTIEKICKIIASFD</sequence>
<keyword evidence="2" id="KW-0597">Phosphoprotein</keyword>
<dbReference type="KEGG" id="ccb:Clocel_3133"/>
<dbReference type="AlphaFoldDB" id="D9SU67"/>
<dbReference type="Gene3D" id="1.10.1200.10">
    <property type="entry name" value="ACP-like"/>
    <property type="match status" value="1"/>
</dbReference>
<name>D9SU67_CLOC7</name>
<evidence type="ECO:0000313" key="4">
    <source>
        <dbReference type="EMBL" id="ADL52822.1"/>
    </source>
</evidence>
<gene>
    <name evidence="4" type="ordered locus">Clocel_3133</name>
</gene>
<accession>D9SU67</accession>
<feature type="domain" description="Carrier" evidence="3">
    <location>
        <begin position="3"/>
        <end position="80"/>
    </location>
</feature>
<keyword evidence="5" id="KW-1185">Reference proteome</keyword>